<dbReference type="InterPro" id="IPR038657">
    <property type="entry name" value="Ribosomal_bL19_sf"/>
</dbReference>
<evidence type="ECO:0000256" key="3">
    <source>
        <dbReference type="ARBA" id="ARBA00023274"/>
    </source>
</evidence>
<dbReference type="GO" id="GO:0003735">
    <property type="term" value="F:structural constituent of ribosome"/>
    <property type="evidence" value="ECO:0007669"/>
    <property type="project" value="InterPro"/>
</dbReference>
<evidence type="ECO:0000313" key="5">
    <source>
        <dbReference type="EMBL" id="TES86244.1"/>
    </source>
</evidence>
<comment type="similarity">
    <text evidence="1 4">Belongs to the bacterial ribosomal protein bL19 family.</text>
</comment>
<dbReference type="EMBL" id="SOKU01000116">
    <property type="protein sequence ID" value="TES86244.1"/>
    <property type="molecule type" value="Genomic_DNA"/>
</dbReference>
<accession>A0A523QKH6</accession>
<name>A0A523QKH6_UNCAE</name>
<dbReference type="Pfam" id="PF01245">
    <property type="entry name" value="Ribosomal_L19"/>
    <property type="match status" value="1"/>
</dbReference>
<sequence length="106" mass="12282">MQTKIKTVEDAQLRKGIPDFRPGDRVGVHLSVSEGKRERTQVFEGLVIRQRGGGIRKTFTVRKTSFGIGVERIFPLHSPVIKKIEILKRGRERRANLSYRRTQKKR</sequence>
<dbReference type="Proteomes" id="UP000320781">
    <property type="component" value="Unassembled WGS sequence"/>
</dbReference>
<evidence type="ECO:0000256" key="2">
    <source>
        <dbReference type="ARBA" id="ARBA00022980"/>
    </source>
</evidence>
<keyword evidence="2 5" id="KW-0689">Ribosomal protein</keyword>
<organism evidence="5 6">
    <name type="scientific">Aerophobetes bacterium</name>
    <dbReference type="NCBI Taxonomy" id="2030807"/>
    <lineage>
        <taxon>Bacteria</taxon>
        <taxon>Candidatus Aerophobota</taxon>
    </lineage>
</organism>
<dbReference type="InterPro" id="IPR008991">
    <property type="entry name" value="Translation_prot_SH3-like_sf"/>
</dbReference>
<dbReference type="SUPFAM" id="SSF50104">
    <property type="entry name" value="Translation proteins SH3-like domain"/>
    <property type="match status" value="1"/>
</dbReference>
<dbReference type="GO" id="GO:0006412">
    <property type="term" value="P:translation"/>
    <property type="evidence" value="ECO:0007669"/>
    <property type="project" value="InterPro"/>
</dbReference>
<keyword evidence="3 4" id="KW-0687">Ribonucleoprotein</keyword>
<gene>
    <name evidence="5" type="ORF">E3J95_02430</name>
</gene>
<protein>
    <recommendedName>
        <fullName evidence="4">50S ribosomal protein L19</fullName>
    </recommendedName>
</protein>
<dbReference type="Gene3D" id="2.30.30.790">
    <property type="match status" value="1"/>
</dbReference>
<dbReference type="PIRSF" id="PIRSF002191">
    <property type="entry name" value="Ribosomal_L19"/>
    <property type="match status" value="1"/>
</dbReference>
<reference evidence="5 6" key="1">
    <citation type="submission" date="2019-03" db="EMBL/GenBank/DDBJ databases">
        <title>Metabolic potential of uncultured bacteria and archaea associated with petroleum seepage in deep-sea sediments.</title>
        <authorList>
            <person name="Dong X."/>
            <person name="Hubert C."/>
        </authorList>
    </citation>
    <scope>NUCLEOTIDE SEQUENCE [LARGE SCALE GENOMIC DNA]</scope>
    <source>
        <strain evidence="5">E44_bin92</strain>
    </source>
</reference>
<dbReference type="PANTHER" id="PTHR15680:SF9">
    <property type="entry name" value="LARGE RIBOSOMAL SUBUNIT PROTEIN BL19M"/>
    <property type="match status" value="1"/>
</dbReference>
<evidence type="ECO:0000256" key="4">
    <source>
        <dbReference type="RuleBase" id="RU000559"/>
    </source>
</evidence>
<evidence type="ECO:0000313" key="6">
    <source>
        <dbReference type="Proteomes" id="UP000320781"/>
    </source>
</evidence>
<comment type="caution">
    <text evidence="5">The sequence shown here is derived from an EMBL/GenBank/DDBJ whole genome shotgun (WGS) entry which is preliminary data.</text>
</comment>
<dbReference type="NCBIfam" id="TIGR01024">
    <property type="entry name" value="rplS_bact"/>
    <property type="match status" value="1"/>
</dbReference>
<dbReference type="PANTHER" id="PTHR15680">
    <property type="entry name" value="RIBOSOMAL PROTEIN L19"/>
    <property type="match status" value="1"/>
</dbReference>
<dbReference type="PRINTS" id="PR00061">
    <property type="entry name" value="RIBOSOMALL19"/>
</dbReference>
<proteinExistence type="inferred from homology"/>
<evidence type="ECO:0000256" key="1">
    <source>
        <dbReference type="ARBA" id="ARBA00005781"/>
    </source>
</evidence>
<comment type="function">
    <text evidence="4">This protein is located at the 30S-50S ribosomal subunit interface and may play a role in the structure and function of the aminoacyl-tRNA binding site.</text>
</comment>
<dbReference type="InterPro" id="IPR001857">
    <property type="entry name" value="Ribosomal_bL19"/>
</dbReference>
<dbReference type="GO" id="GO:0022625">
    <property type="term" value="C:cytosolic large ribosomal subunit"/>
    <property type="evidence" value="ECO:0007669"/>
    <property type="project" value="TreeGrafter"/>
</dbReference>
<dbReference type="AlphaFoldDB" id="A0A523QKH6"/>